<keyword evidence="6 9" id="KW-0443">Lipid metabolism</keyword>
<keyword evidence="4 9" id="KW-0812">Transmembrane</keyword>
<protein>
    <recommendedName>
        <fullName evidence="9">Fatty acyl-CoA reductase</fullName>
        <ecNumber evidence="9">1.2.1.84</ecNumber>
    </recommendedName>
</protein>
<keyword evidence="9" id="KW-0521">NADP</keyword>
<evidence type="ECO:0000313" key="12">
    <source>
        <dbReference type="EMBL" id="GFO26840.1"/>
    </source>
</evidence>
<evidence type="ECO:0000256" key="1">
    <source>
        <dbReference type="ARBA" id="ARBA00004141"/>
    </source>
</evidence>
<dbReference type="GO" id="GO:0102965">
    <property type="term" value="F:alcohol-forming long-chain fatty acyl-CoA reductase activity"/>
    <property type="evidence" value="ECO:0007669"/>
    <property type="project" value="UniProtKB-EC"/>
</dbReference>
<dbReference type="GO" id="GO:0080019">
    <property type="term" value="F:alcohol-forming very long-chain fatty acyl-CoA reductase activity"/>
    <property type="evidence" value="ECO:0007669"/>
    <property type="project" value="InterPro"/>
</dbReference>
<evidence type="ECO:0000256" key="3">
    <source>
        <dbReference type="ARBA" id="ARBA00022516"/>
    </source>
</evidence>
<evidence type="ECO:0000256" key="4">
    <source>
        <dbReference type="ARBA" id="ARBA00022692"/>
    </source>
</evidence>
<comment type="caution">
    <text evidence="12">The sequence shown here is derived from an EMBL/GenBank/DDBJ whole genome shotgun (WGS) entry which is preliminary data.</text>
</comment>
<evidence type="ECO:0000256" key="5">
    <source>
        <dbReference type="ARBA" id="ARBA00022989"/>
    </source>
</evidence>
<dbReference type="CDD" id="cd09071">
    <property type="entry name" value="FAR_C"/>
    <property type="match status" value="1"/>
</dbReference>
<evidence type="ECO:0000259" key="10">
    <source>
        <dbReference type="Pfam" id="PF03015"/>
    </source>
</evidence>
<evidence type="ECO:0000256" key="9">
    <source>
        <dbReference type="RuleBase" id="RU363097"/>
    </source>
</evidence>
<keyword evidence="13" id="KW-1185">Reference proteome</keyword>
<evidence type="ECO:0000256" key="7">
    <source>
        <dbReference type="ARBA" id="ARBA00023136"/>
    </source>
</evidence>
<evidence type="ECO:0000256" key="8">
    <source>
        <dbReference type="ARBA" id="ARBA00052530"/>
    </source>
</evidence>
<dbReference type="Proteomes" id="UP000735302">
    <property type="component" value="Unassembled WGS sequence"/>
</dbReference>
<dbReference type="AlphaFoldDB" id="A0AAV4C5A2"/>
<feature type="transmembrane region" description="Helical" evidence="9">
    <location>
        <begin position="503"/>
        <end position="520"/>
    </location>
</feature>
<feature type="domain" description="Thioester reductase (TE)" evidence="11">
    <location>
        <begin position="101"/>
        <end position="323"/>
    </location>
</feature>
<dbReference type="Gene3D" id="3.40.50.720">
    <property type="entry name" value="NAD(P)-binding Rossmann-like Domain"/>
    <property type="match status" value="1"/>
</dbReference>
<keyword evidence="5 9" id="KW-1133">Transmembrane helix</keyword>
<evidence type="ECO:0000259" key="11">
    <source>
        <dbReference type="Pfam" id="PF07993"/>
    </source>
</evidence>
<comment type="subcellular location">
    <subcellularLocation>
        <location evidence="1">Membrane</location>
        <topology evidence="1">Multi-pass membrane protein</topology>
    </subcellularLocation>
</comment>
<dbReference type="InterPro" id="IPR026055">
    <property type="entry name" value="FAR"/>
</dbReference>
<keyword evidence="7 9" id="KW-0472">Membrane</keyword>
<dbReference type="EC" id="1.2.1.84" evidence="9"/>
<comment type="function">
    <text evidence="9">Catalyzes the reduction of fatty acyl-CoA to fatty alcohols.</text>
</comment>
<dbReference type="EMBL" id="BLXT01005873">
    <property type="protein sequence ID" value="GFO26840.1"/>
    <property type="molecule type" value="Genomic_DNA"/>
</dbReference>
<sequence length="554" mass="63010">MQIVSSWLTLPDTVRSPAPTQSNLNANYCACDSNSQACLSCYLLLLKQKGEEKNKKERKVESVKECCARFRSFLNARLTHRLRNVRSTFTGSGYRAAPGANLFDRLRKEQPGFASQLKPVFGDMMLPGLGISDSDRQMLERNINVVFHSAATVRFDEPLRVAVEMNVVAVRKMLALGRALHNLEAFVHVSTAYANCDRPYIEETVYPPPVEPQKIIDVLEWMDDEMLELFTPKLMGEKPNTYTYTKQLAEHLLMTEGADLPLAIIRPSIVGAAWKEPVPGWIDNYNGPSGICIAAGQGILRSMKGDYNAVADIVPVDISVNIMITVAWYTAVAKPKNIMIYHATTGGCNPFTWGDMSGFVNKSFHQIPLEGCFRRPNVAIVGNSFLHDYWTCVSHLFPAYLCDVAFRLMGKKPRMVKLYNKLHRSIDCLQFFTCNEWQWSNSNHDMLKHQLLPADLKTFYFDPLPLHWPTYIENYCLGAKKYVLNEDLSGLPAARAHIRKLRIIRYVFNSVVAVILWRVLIAKSQFARNLWFFIVGLVYKFVQHFRITSTMNKS</sequence>
<name>A0AAV4C5A2_9GAST</name>
<keyword evidence="3 9" id="KW-0444">Lipid biosynthesis</keyword>
<dbReference type="CDD" id="cd05236">
    <property type="entry name" value="FAR-N_SDR_e"/>
    <property type="match status" value="1"/>
</dbReference>
<dbReference type="GO" id="GO:0005777">
    <property type="term" value="C:peroxisome"/>
    <property type="evidence" value="ECO:0007669"/>
    <property type="project" value="TreeGrafter"/>
</dbReference>
<keyword evidence="9" id="KW-0560">Oxidoreductase</keyword>
<dbReference type="Pfam" id="PF03015">
    <property type="entry name" value="Sterile"/>
    <property type="match status" value="1"/>
</dbReference>
<organism evidence="12 13">
    <name type="scientific">Plakobranchus ocellatus</name>
    <dbReference type="NCBI Taxonomy" id="259542"/>
    <lineage>
        <taxon>Eukaryota</taxon>
        <taxon>Metazoa</taxon>
        <taxon>Spiralia</taxon>
        <taxon>Lophotrochozoa</taxon>
        <taxon>Mollusca</taxon>
        <taxon>Gastropoda</taxon>
        <taxon>Heterobranchia</taxon>
        <taxon>Euthyneura</taxon>
        <taxon>Panpulmonata</taxon>
        <taxon>Sacoglossa</taxon>
        <taxon>Placobranchoidea</taxon>
        <taxon>Plakobranchidae</taxon>
        <taxon>Plakobranchus</taxon>
    </lineage>
</organism>
<dbReference type="Pfam" id="PF07993">
    <property type="entry name" value="NAD_binding_4"/>
    <property type="match status" value="1"/>
</dbReference>
<dbReference type="PANTHER" id="PTHR11011:SF45">
    <property type="entry name" value="FATTY ACYL-COA REDUCTASE CG8306-RELATED"/>
    <property type="match status" value="1"/>
</dbReference>
<dbReference type="InterPro" id="IPR033640">
    <property type="entry name" value="FAR_C"/>
</dbReference>
<evidence type="ECO:0000256" key="6">
    <source>
        <dbReference type="ARBA" id="ARBA00023098"/>
    </source>
</evidence>
<comment type="catalytic activity">
    <reaction evidence="8 9">
        <text>a long-chain fatty acyl-CoA + 2 NADPH + 2 H(+) = a long-chain primary fatty alcohol + 2 NADP(+) + CoA</text>
        <dbReference type="Rhea" id="RHEA:52716"/>
        <dbReference type="ChEBI" id="CHEBI:15378"/>
        <dbReference type="ChEBI" id="CHEBI:57287"/>
        <dbReference type="ChEBI" id="CHEBI:57783"/>
        <dbReference type="ChEBI" id="CHEBI:58349"/>
        <dbReference type="ChEBI" id="CHEBI:77396"/>
        <dbReference type="ChEBI" id="CHEBI:83139"/>
        <dbReference type="EC" id="1.2.1.84"/>
    </reaction>
</comment>
<dbReference type="GO" id="GO:0035336">
    <property type="term" value="P:long-chain fatty-acyl-CoA metabolic process"/>
    <property type="evidence" value="ECO:0007669"/>
    <property type="project" value="TreeGrafter"/>
</dbReference>
<proteinExistence type="inferred from homology"/>
<dbReference type="PANTHER" id="PTHR11011">
    <property type="entry name" value="MALE STERILITY PROTEIN 2-RELATED"/>
    <property type="match status" value="1"/>
</dbReference>
<evidence type="ECO:0000256" key="2">
    <source>
        <dbReference type="ARBA" id="ARBA00005928"/>
    </source>
</evidence>
<dbReference type="FunFam" id="3.40.50.720:FF:000143">
    <property type="entry name" value="Fatty acyl-CoA reductase"/>
    <property type="match status" value="1"/>
</dbReference>
<dbReference type="GO" id="GO:0016020">
    <property type="term" value="C:membrane"/>
    <property type="evidence" value="ECO:0007669"/>
    <property type="project" value="UniProtKB-SubCell"/>
</dbReference>
<feature type="domain" description="Fatty acyl-CoA reductase C-terminal" evidence="10">
    <location>
        <begin position="395"/>
        <end position="486"/>
    </location>
</feature>
<gene>
    <name evidence="12" type="ORF">PoB_005334500</name>
</gene>
<comment type="similarity">
    <text evidence="2 9">Belongs to the fatty acyl-CoA reductase family.</text>
</comment>
<feature type="transmembrane region" description="Helical" evidence="9">
    <location>
        <begin position="526"/>
        <end position="542"/>
    </location>
</feature>
<accession>A0AAV4C5A2</accession>
<evidence type="ECO:0000313" key="13">
    <source>
        <dbReference type="Proteomes" id="UP000735302"/>
    </source>
</evidence>
<reference evidence="12 13" key="1">
    <citation type="journal article" date="2021" name="Elife">
        <title>Chloroplast acquisition without the gene transfer in kleptoplastic sea slugs, Plakobranchus ocellatus.</title>
        <authorList>
            <person name="Maeda T."/>
            <person name="Takahashi S."/>
            <person name="Yoshida T."/>
            <person name="Shimamura S."/>
            <person name="Takaki Y."/>
            <person name="Nagai Y."/>
            <person name="Toyoda A."/>
            <person name="Suzuki Y."/>
            <person name="Arimoto A."/>
            <person name="Ishii H."/>
            <person name="Satoh N."/>
            <person name="Nishiyama T."/>
            <person name="Hasebe M."/>
            <person name="Maruyama T."/>
            <person name="Minagawa J."/>
            <person name="Obokata J."/>
            <person name="Shigenobu S."/>
        </authorList>
    </citation>
    <scope>NUCLEOTIDE SEQUENCE [LARGE SCALE GENOMIC DNA]</scope>
</reference>
<dbReference type="InterPro" id="IPR036291">
    <property type="entry name" value="NAD(P)-bd_dom_sf"/>
</dbReference>
<dbReference type="InterPro" id="IPR013120">
    <property type="entry name" value="FAR_NAD-bd"/>
</dbReference>
<dbReference type="SUPFAM" id="SSF51735">
    <property type="entry name" value="NAD(P)-binding Rossmann-fold domains"/>
    <property type="match status" value="1"/>
</dbReference>